<evidence type="ECO:0000313" key="4">
    <source>
        <dbReference type="Proteomes" id="UP001634394"/>
    </source>
</evidence>
<organism evidence="3 4">
    <name type="scientific">Sinanodonta woodiana</name>
    <name type="common">Chinese pond mussel</name>
    <name type="synonym">Anodonta woodiana</name>
    <dbReference type="NCBI Taxonomy" id="1069815"/>
    <lineage>
        <taxon>Eukaryota</taxon>
        <taxon>Metazoa</taxon>
        <taxon>Spiralia</taxon>
        <taxon>Lophotrochozoa</taxon>
        <taxon>Mollusca</taxon>
        <taxon>Bivalvia</taxon>
        <taxon>Autobranchia</taxon>
        <taxon>Heteroconchia</taxon>
        <taxon>Palaeoheterodonta</taxon>
        <taxon>Unionida</taxon>
        <taxon>Unionoidea</taxon>
        <taxon>Unionidae</taxon>
        <taxon>Unioninae</taxon>
        <taxon>Sinanodonta</taxon>
    </lineage>
</organism>
<dbReference type="InterPro" id="IPR001315">
    <property type="entry name" value="CARD"/>
</dbReference>
<dbReference type="PROSITE" id="PS50209">
    <property type="entry name" value="CARD"/>
    <property type="match status" value="1"/>
</dbReference>
<sequence length="490" mass="54688">MAGANGNSSIFHEIKGDNVQIVEDTAKWNPVANGAFAFSKKPLRVGVSVLLEIEGSGRVSLGIIQIDPLTLKDKPLCKLNDISEYIQINEVRVHRRKCSIKYTRESGVGRVVAFYNNEKFTQNIRPGSDAWLAVYVKFGEVTLRLNSEAETVDSPILSEVIGSNLEFCANGKNEVRTVSANPAAICFIGQPLNINQKISFNCEPMRNGQGETPSRFFLKFFITDKNPKQLQQQHKNLFSVSATSKTVPQWVCSIVLDRDNCNGQITIERATGQVIVTNGMNGIFREKIYADQKSELWVMLDLYRVLVRQVEYCVVTMDTVDGAGGVYITAVSPIREPPQRSMSVLPYGYVTGNDSVARYDYVTGNESASGNDSVSEDEDPNQEEYAISDPPKIDPLKPAEDLVRFEASFNGQFANLVSDLSGLELCDYLISLQVITIADLEKINSKETTRNQNRELLCLLSRRPVPRSKFIDALRDSGNRHLIEKFFPDF</sequence>
<comment type="caution">
    <text evidence="3">The sequence shown here is derived from an EMBL/GenBank/DDBJ whole genome shotgun (WGS) entry which is preliminary data.</text>
</comment>
<dbReference type="Proteomes" id="UP001634394">
    <property type="component" value="Unassembled WGS sequence"/>
</dbReference>
<reference evidence="3 4" key="1">
    <citation type="submission" date="2024-11" db="EMBL/GenBank/DDBJ databases">
        <title>Chromosome-level genome assembly of the freshwater bivalve Anodonta woodiana.</title>
        <authorList>
            <person name="Chen X."/>
        </authorList>
    </citation>
    <scope>NUCLEOTIDE SEQUENCE [LARGE SCALE GENOMIC DNA]</scope>
    <source>
        <strain evidence="3">MN2024</strain>
        <tissue evidence="3">Gills</tissue>
    </source>
</reference>
<dbReference type="EMBL" id="JBJQND010000002">
    <property type="protein sequence ID" value="KAL3884421.1"/>
    <property type="molecule type" value="Genomic_DNA"/>
</dbReference>
<dbReference type="AlphaFoldDB" id="A0ABD3XDR4"/>
<dbReference type="Pfam" id="PF07177">
    <property type="entry name" value="Neuralized"/>
    <property type="match status" value="1"/>
</dbReference>
<protein>
    <recommendedName>
        <fullName evidence="2">CARD domain-containing protein</fullName>
    </recommendedName>
</protein>
<feature type="domain" description="CARD" evidence="2">
    <location>
        <begin position="416"/>
        <end position="489"/>
    </location>
</feature>
<keyword evidence="4" id="KW-1185">Reference proteome</keyword>
<evidence type="ECO:0000313" key="3">
    <source>
        <dbReference type="EMBL" id="KAL3884421.1"/>
    </source>
</evidence>
<dbReference type="CDD" id="cd01671">
    <property type="entry name" value="CARD"/>
    <property type="match status" value="1"/>
</dbReference>
<dbReference type="Gene3D" id="1.10.533.10">
    <property type="entry name" value="Death Domain, Fas"/>
    <property type="match status" value="1"/>
</dbReference>
<evidence type="ECO:0000259" key="2">
    <source>
        <dbReference type="PROSITE" id="PS50209"/>
    </source>
</evidence>
<dbReference type="Pfam" id="PF00619">
    <property type="entry name" value="CARD"/>
    <property type="match status" value="1"/>
</dbReference>
<gene>
    <name evidence="3" type="ORF">ACJMK2_024560</name>
</gene>
<dbReference type="SUPFAM" id="SSF47986">
    <property type="entry name" value="DEATH domain"/>
    <property type="match status" value="1"/>
</dbReference>
<accession>A0ABD3XDR4</accession>
<dbReference type="InterPro" id="IPR006573">
    <property type="entry name" value="NHR_dom"/>
</dbReference>
<dbReference type="InterPro" id="IPR011029">
    <property type="entry name" value="DEATH-like_dom_sf"/>
</dbReference>
<feature type="region of interest" description="Disordered" evidence="1">
    <location>
        <begin position="365"/>
        <end position="394"/>
    </location>
</feature>
<dbReference type="Gene3D" id="2.60.120.920">
    <property type="match status" value="1"/>
</dbReference>
<dbReference type="InterPro" id="IPR043136">
    <property type="entry name" value="B30.2/SPRY_sf"/>
</dbReference>
<evidence type="ECO:0000256" key="1">
    <source>
        <dbReference type="SAM" id="MobiDB-lite"/>
    </source>
</evidence>
<proteinExistence type="predicted"/>
<name>A0ABD3XDR4_SINWO</name>